<keyword evidence="3" id="KW-1003">Cell membrane</keyword>
<dbReference type="EMBL" id="MPDK01000005">
    <property type="protein sequence ID" value="PWI58196.1"/>
    <property type="molecule type" value="Genomic_DNA"/>
</dbReference>
<dbReference type="RefSeq" id="WP_109429985.1">
    <property type="nucleotide sequence ID" value="NZ_MPDK01000005.1"/>
</dbReference>
<dbReference type="Pfam" id="PF01052">
    <property type="entry name" value="FliMN_C"/>
    <property type="match status" value="1"/>
</dbReference>
<dbReference type="InterPro" id="IPR001172">
    <property type="entry name" value="FliN_T3SS_HrcQb"/>
</dbReference>
<dbReference type="SUPFAM" id="SSF101801">
    <property type="entry name" value="Surface presentation of antigens (SPOA)"/>
    <property type="match status" value="1"/>
</dbReference>
<gene>
    <name evidence="10" type="ORF">BM613_04490</name>
</gene>
<dbReference type="GO" id="GO:0071973">
    <property type="term" value="P:bacterial-type flagellum-dependent cell motility"/>
    <property type="evidence" value="ECO:0007669"/>
    <property type="project" value="InterPro"/>
</dbReference>
<dbReference type="Proteomes" id="UP000245380">
    <property type="component" value="Unassembled WGS sequence"/>
</dbReference>
<dbReference type="GO" id="GO:0006935">
    <property type="term" value="P:chemotaxis"/>
    <property type="evidence" value="ECO:0007669"/>
    <property type="project" value="UniProtKB-KW"/>
</dbReference>
<dbReference type="Pfam" id="PF04509">
    <property type="entry name" value="CheC"/>
    <property type="match status" value="2"/>
</dbReference>
<dbReference type="AlphaFoldDB" id="A0A2U3DA88"/>
<protein>
    <recommendedName>
        <fullName evidence="12">Flagellar motor switch phosphatase FliY</fullName>
    </recommendedName>
</protein>
<dbReference type="Gene3D" id="3.40.1550.10">
    <property type="entry name" value="CheC-like"/>
    <property type="match status" value="1"/>
</dbReference>
<dbReference type="InterPro" id="IPR001543">
    <property type="entry name" value="FliN-like_C"/>
</dbReference>
<feature type="domain" description="Flagellar motor switch protein FliN-like C-terminal" evidence="8">
    <location>
        <begin position="316"/>
        <end position="386"/>
    </location>
</feature>
<dbReference type="CDD" id="cd17907">
    <property type="entry name" value="FliY_FliN-Y"/>
    <property type="match status" value="1"/>
</dbReference>
<feature type="compositionally biased region" description="Polar residues" evidence="7">
    <location>
        <begin position="265"/>
        <end position="277"/>
    </location>
</feature>
<dbReference type="GO" id="GO:0003774">
    <property type="term" value="F:cytoskeletal motor activity"/>
    <property type="evidence" value="ECO:0007669"/>
    <property type="project" value="InterPro"/>
</dbReference>
<reference evidence="10 11" key="1">
    <citation type="submission" date="2016-11" db="EMBL/GenBank/DDBJ databases">
        <title>Comparative genomics of Acidibacillus ferroxidans species.</title>
        <authorList>
            <person name="Oliveira G."/>
            <person name="Nunes G."/>
            <person name="Oliveira R."/>
            <person name="Araujo F."/>
            <person name="Salim A."/>
            <person name="Scholte L."/>
            <person name="Morais D."/>
            <person name="Nancucheo I."/>
            <person name="Johnson D.B."/>
            <person name="Grail B."/>
            <person name="Bittencourt J."/>
            <person name="Valadares R."/>
        </authorList>
    </citation>
    <scope>NUCLEOTIDE SEQUENCE [LARGE SCALE GENOMIC DNA]</scope>
    <source>
        <strain evidence="10 11">Y002</strain>
    </source>
</reference>
<dbReference type="InterPro" id="IPR036429">
    <property type="entry name" value="SpoA-like_sf"/>
</dbReference>
<sequence>MASDFLSQEEIDALLAGNGSQASDAVTPEPSDEDLLSLFDRDALGEIGNISFGTAATALSTLLRQKVNITTPQVRLLKPNQLNQDFPVPHVAARVEYTEGLSGSNILMILVDDAKIIADLMLGGDGTAPSEELNELHISAVAEAMNQMMGSASTSMSTMFHRTVNISPPVVEVVDLKQETDHLFTGFAEELLVEVSFHLQVGNLIDSNIMQMLPLSFAKLLVQMLMGTTEQAAQAPTSAPVATAAAEVATAAATQAYAGSGQATSQQLRGGTKSSSAAVDPEPKITSQREQPVVERAVFSAFDEAPATHAGRNLDLLLDIPLGLTVELGRTKKLIRDILDLAPGSIIELEALAGEPVDILVNNKLIARGEVVVIDEKFGVRVTDILSPAERIKRLQ</sequence>
<feature type="domain" description="CheC-like protein" evidence="9">
    <location>
        <begin position="137"/>
        <end position="172"/>
    </location>
</feature>
<dbReference type="PANTHER" id="PTHR43484:SF1">
    <property type="entry name" value="FLAGELLAR MOTOR SWITCH PROTEIN FLIN"/>
    <property type="match status" value="1"/>
</dbReference>
<comment type="subcellular location">
    <subcellularLocation>
        <location evidence="1">Cell membrane</location>
        <topology evidence="1">Peripheral membrane protein</topology>
        <orientation evidence="1">Cytoplasmic side</orientation>
    </subcellularLocation>
</comment>
<comment type="similarity">
    <text evidence="2">Belongs to the FliN/MopA/SpaO family.</text>
</comment>
<dbReference type="NCBIfam" id="TIGR02480">
    <property type="entry name" value="fliN"/>
    <property type="match status" value="1"/>
</dbReference>
<proteinExistence type="inferred from homology"/>
<evidence type="ECO:0000313" key="11">
    <source>
        <dbReference type="Proteomes" id="UP000245380"/>
    </source>
</evidence>
<feature type="region of interest" description="Disordered" evidence="7">
    <location>
        <begin position="260"/>
        <end position="290"/>
    </location>
</feature>
<evidence type="ECO:0008006" key="12">
    <source>
        <dbReference type="Google" id="ProtNLM"/>
    </source>
</evidence>
<dbReference type="SUPFAM" id="SSF103039">
    <property type="entry name" value="CheC-like"/>
    <property type="match status" value="1"/>
</dbReference>
<keyword evidence="11" id="KW-1185">Reference proteome</keyword>
<dbReference type="PANTHER" id="PTHR43484">
    <property type="match status" value="1"/>
</dbReference>
<organism evidence="10 11">
    <name type="scientific">Sulfoacidibacillus thermotolerans</name>
    <name type="common">Acidibacillus sulfuroxidans</name>
    <dbReference type="NCBI Taxonomy" id="1765684"/>
    <lineage>
        <taxon>Bacteria</taxon>
        <taxon>Bacillati</taxon>
        <taxon>Bacillota</taxon>
        <taxon>Bacilli</taxon>
        <taxon>Bacillales</taxon>
        <taxon>Alicyclobacillaceae</taxon>
        <taxon>Sulfoacidibacillus</taxon>
    </lineage>
</organism>
<dbReference type="GO" id="GO:0016787">
    <property type="term" value="F:hydrolase activity"/>
    <property type="evidence" value="ECO:0007669"/>
    <property type="project" value="InterPro"/>
</dbReference>
<evidence type="ECO:0000256" key="2">
    <source>
        <dbReference type="ARBA" id="ARBA00009226"/>
    </source>
</evidence>
<feature type="domain" description="CheC-like protein" evidence="9">
    <location>
        <begin position="41"/>
        <end position="74"/>
    </location>
</feature>
<keyword evidence="4" id="KW-0145">Chemotaxis</keyword>
<evidence type="ECO:0000259" key="9">
    <source>
        <dbReference type="Pfam" id="PF04509"/>
    </source>
</evidence>
<dbReference type="InterPro" id="IPR012826">
    <property type="entry name" value="FliN"/>
</dbReference>
<dbReference type="NCBIfam" id="NF005995">
    <property type="entry name" value="PRK08119.1"/>
    <property type="match status" value="1"/>
</dbReference>
<name>A0A2U3DA88_SULT2</name>
<keyword evidence="5" id="KW-0283">Flagellar rotation</keyword>
<comment type="caution">
    <text evidence="10">The sequence shown here is derived from an EMBL/GenBank/DDBJ whole genome shotgun (WGS) entry which is preliminary data.</text>
</comment>
<evidence type="ECO:0000256" key="6">
    <source>
        <dbReference type="ARBA" id="ARBA00023136"/>
    </source>
</evidence>
<dbReference type="GO" id="GO:0009425">
    <property type="term" value="C:bacterial-type flagellum basal body"/>
    <property type="evidence" value="ECO:0007669"/>
    <property type="project" value="InterPro"/>
</dbReference>
<evidence type="ECO:0000256" key="4">
    <source>
        <dbReference type="ARBA" id="ARBA00022500"/>
    </source>
</evidence>
<accession>A0A2U3DA88</accession>
<evidence type="ECO:0000256" key="3">
    <source>
        <dbReference type="ARBA" id="ARBA00022475"/>
    </source>
</evidence>
<evidence type="ECO:0000256" key="7">
    <source>
        <dbReference type="SAM" id="MobiDB-lite"/>
    </source>
</evidence>
<dbReference type="Gene3D" id="2.30.330.10">
    <property type="entry name" value="SpoA-like"/>
    <property type="match status" value="1"/>
</dbReference>
<dbReference type="InterPro" id="IPR051469">
    <property type="entry name" value="FliN/MopA/SpaO"/>
</dbReference>
<dbReference type="PRINTS" id="PR00956">
    <property type="entry name" value="FLGMOTORFLIN"/>
</dbReference>
<dbReference type="OrthoDB" id="9773459at2"/>
<dbReference type="InterPro" id="IPR007597">
    <property type="entry name" value="CheC"/>
</dbReference>
<evidence type="ECO:0000256" key="5">
    <source>
        <dbReference type="ARBA" id="ARBA00022779"/>
    </source>
</evidence>
<dbReference type="InterPro" id="IPR028976">
    <property type="entry name" value="CheC-like_sf"/>
</dbReference>
<dbReference type="GO" id="GO:0005886">
    <property type="term" value="C:plasma membrane"/>
    <property type="evidence" value="ECO:0007669"/>
    <property type="project" value="UniProtKB-SubCell"/>
</dbReference>
<keyword evidence="6" id="KW-0472">Membrane</keyword>
<evidence type="ECO:0000313" key="10">
    <source>
        <dbReference type="EMBL" id="PWI58196.1"/>
    </source>
</evidence>
<evidence type="ECO:0000256" key="1">
    <source>
        <dbReference type="ARBA" id="ARBA00004413"/>
    </source>
</evidence>
<evidence type="ECO:0000259" key="8">
    <source>
        <dbReference type="Pfam" id="PF01052"/>
    </source>
</evidence>